<dbReference type="Pfam" id="PF13912">
    <property type="entry name" value="zf-C2H2_6"/>
    <property type="match status" value="1"/>
</dbReference>
<comment type="subcellular location">
    <subcellularLocation>
        <location evidence="1">Nucleus</location>
    </subcellularLocation>
</comment>
<keyword evidence="2" id="KW-0479">Metal-binding</keyword>
<evidence type="ECO:0000313" key="10">
    <source>
        <dbReference type="Proteomes" id="UP001054945"/>
    </source>
</evidence>
<dbReference type="SUPFAM" id="SSF57667">
    <property type="entry name" value="beta-beta-alpha zinc fingers"/>
    <property type="match status" value="2"/>
</dbReference>
<feature type="domain" description="C2H2-type" evidence="8">
    <location>
        <begin position="58"/>
        <end position="85"/>
    </location>
</feature>
<keyword evidence="4 7" id="KW-0863">Zinc-finger</keyword>
<dbReference type="InterPro" id="IPR036236">
    <property type="entry name" value="Znf_C2H2_sf"/>
</dbReference>
<dbReference type="GO" id="GO:0000981">
    <property type="term" value="F:DNA-binding transcription factor activity, RNA polymerase II-specific"/>
    <property type="evidence" value="ECO:0007669"/>
    <property type="project" value="TreeGrafter"/>
</dbReference>
<dbReference type="GO" id="GO:0008270">
    <property type="term" value="F:zinc ion binding"/>
    <property type="evidence" value="ECO:0007669"/>
    <property type="project" value="UniProtKB-KW"/>
</dbReference>
<dbReference type="InterPro" id="IPR013087">
    <property type="entry name" value="Znf_C2H2_type"/>
</dbReference>
<keyword evidence="3" id="KW-0677">Repeat</keyword>
<keyword evidence="6" id="KW-0539">Nucleus</keyword>
<organism evidence="9 10">
    <name type="scientific">Caerostris extrusa</name>
    <name type="common">Bark spider</name>
    <name type="synonym">Caerostris bankana</name>
    <dbReference type="NCBI Taxonomy" id="172846"/>
    <lineage>
        <taxon>Eukaryota</taxon>
        <taxon>Metazoa</taxon>
        <taxon>Ecdysozoa</taxon>
        <taxon>Arthropoda</taxon>
        <taxon>Chelicerata</taxon>
        <taxon>Arachnida</taxon>
        <taxon>Araneae</taxon>
        <taxon>Araneomorphae</taxon>
        <taxon>Entelegynae</taxon>
        <taxon>Araneoidea</taxon>
        <taxon>Araneidae</taxon>
        <taxon>Caerostris</taxon>
    </lineage>
</organism>
<reference evidence="9 10" key="1">
    <citation type="submission" date="2021-06" db="EMBL/GenBank/DDBJ databases">
        <title>Caerostris extrusa draft genome.</title>
        <authorList>
            <person name="Kono N."/>
            <person name="Arakawa K."/>
        </authorList>
    </citation>
    <scope>NUCLEOTIDE SEQUENCE [LARGE SCALE GENOMIC DNA]</scope>
</reference>
<sequence length="217" mass="25162">MVVFIKKENLINVICDNGSSRSPSPLPCSGTEDLPFEEECSEDEEQEDSSVKENSDNFVCNICNEVFSHPTNLRTHVLNHKKLKPYICKVCDKRFKKQVSLDRHKAQGDCRESDENNESLELKKDQSAFEKKVSFCDSCISLLSVEQNSLRSLNYNFTHSNVKKGYICNICSKSFLFKQEFDEHYPNHTKYKPYPCDLCDRAFSCENSLKFHYKSHK</sequence>
<dbReference type="FunFam" id="3.30.160.60:FF:000446">
    <property type="entry name" value="Zinc finger protein"/>
    <property type="match status" value="2"/>
</dbReference>
<name>A0AAV4S767_CAEEX</name>
<evidence type="ECO:0000256" key="6">
    <source>
        <dbReference type="ARBA" id="ARBA00023242"/>
    </source>
</evidence>
<dbReference type="PROSITE" id="PS50157">
    <property type="entry name" value="ZINC_FINGER_C2H2_2"/>
    <property type="match status" value="4"/>
</dbReference>
<evidence type="ECO:0000256" key="2">
    <source>
        <dbReference type="ARBA" id="ARBA00022723"/>
    </source>
</evidence>
<dbReference type="Pfam" id="PF12874">
    <property type="entry name" value="zf-met"/>
    <property type="match status" value="1"/>
</dbReference>
<evidence type="ECO:0000313" key="9">
    <source>
        <dbReference type="EMBL" id="GIY28436.1"/>
    </source>
</evidence>
<feature type="domain" description="C2H2-type" evidence="8">
    <location>
        <begin position="86"/>
        <end position="117"/>
    </location>
</feature>
<dbReference type="EMBL" id="BPLR01008944">
    <property type="protein sequence ID" value="GIY28436.1"/>
    <property type="molecule type" value="Genomic_DNA"/>
</dbReference>
<evidence type="ECO:0000256" key="7">
    <source>
        <dbReference type="PROSITE-ProRule" id="PRU00042"/>
    </source>
</evidence>
<accession>A0AAV4S767</accession>
<protein>
    <recommendedName>
        <fullName evidence="8">C2H2-type domain-containing protein</fullName>
    </recommendedName>
</protein>
<proteinExistence type="predicted"/>
<feature type="domain" description="C2H2-type" evidence="8">
    <location>
        <begin position="194"/>
        <end position="217"/>
    </location>
</feature>
<dbReference type="PANTHER" id="PTHR24394:SF29">
    <property type="entry name" value="MYONEURIN"/>
    <property type="match status" value="1"/>
</dbReference>
<dbReference type="GO" id="GO:0005634">
    <property type="term" value="C:nucleus"/>
    <property type="evidence" value="ECO:0007669"/>
    <property type="project" value="UniProtKB-SubCell"/>
</dbReference>
<evidence type="ECO:0000256" key="5">
    <source>
        <dbReference type="ARBA" id="ARBA00022833"/>
    </source>
</evidence>
<gene>
    <name evidence="9" type="ORF">CEXT_808241</name>
</gene>
<dbReference type="PANTHER" id="PTHR24394">
    <property type="entry name" value="ZINC FINGER PROTEIN"/>
    <property type="match status" value="1"/>
</dbReference>
<dbReference type="Gene3D" id="3.30.160.60">
    <property type="entry name" value="Classic Zinc Finger"/>
    <property type="match status" value="3"/>
</dbReference>
<keyword evidence="10" id="KW-1185">Reference proteome</keyword>
<evidence type="ECO:0000256" key="3">
    <source>
        <dbReference type="ARBA" id="ARBA00022737"/>
    </source>
</evidence>
<dbReference type="SMART" id="SM00355">
    <property type="entry name" value="ZnF_C2H2"/>
    <property type="match status" value="4"/>
</dbReference>
<dbReference type="Proteomes" id="UP001054945">
    <property type="component" value="Unassembled WGS sequence"/>
</dbReference>
<dbReference type="Pfam" id="PF00096">
    <property type="entry name" value="zf-C2H2"/>
    <property type="match status" value="1"/>
</dbReference>
<evidence type="ECO:0000259" key="8">
    <source>
        <dbReference type="PROSITE" id="PS50157"/>
    </source>
</evidence>
<dbReference type="PROSITE" id="PS00028">
    <property type="entry name" value="ZINC_FINGER_C2H2_1"/>
    <property type="match status" value="3"/>
</dbReference>
<comment type="caution">
    <text evidence="9">The sequence shown here is derived from an EMBL/GenBank/DDBJ whole genome shotgun (WGS) entry which is preliminary data.</text>
</comment>
<evidence type="ECO:0000256" key="4">
    <source>
        <dbReference type="ARBA" id="ARBA00022771"/>
    </source>
</evidence>
<keyword evidence="5" id="KW-0862">Zinc</keyword>
<feature type="domain" description="C2H2-type" evidence="8">
    <location>
        <begin position="166"/>
        <end position="193"/>
    </location>
</feature>
<evidence type="ECO:0000256" key="1">
    <source>
        <dbReference type="ARBA" id="ARBA00004123"/>
    </source>
</evidence>
<dbReference type="AlphaFoldDB" id="A0AAV4S767"/>